<feature type="compositionally biased region" description="Low complexity" evidence="1">
    <location>
        <begin position="125"/>
        <end position="145"/>
    </location>
</feature>
<feature type="compositionally biased region" description="Low complexity" evidence="1">
    <location>
        <begin position="14"/>
        <end position="23"/>
    </location>
</feature>
<feature type="compositionally biased region" description="Basic and acidic residues" evidence="1">
    <location>
        <begin position="1"/>
        <end position="10"/>
    </location>
</feature>
<feature type="compositionally biased region" description="Polar residues" evidence="1">
    <location>
        <begin position="99"/>
        <end position="115"/>
    </location>
</feature>
<feature type="region of interest" description="Disordered" evidence="1">
    <location>
        <begin position="578"/>
        <end position="607"/>
    </location>
</feature>
<feature type="domain" description="Putative Zn2Cys6" evidence="2">
    <location>
        <begin position="626"/>
        <end position="719"/>
    </location>
</feature>
<accession>A0A167I9G3</accession>
<evidence type="ECO:0000259" key="2">
    <source>
        <dbReference type="Pfam" id="PF26625"/>
    </source>
</evidence>
<dbReference type="AlphaFoldDB" id="A0A167I9G3"/>
<proteinExistence type="predicted"/>
<organism evidence="3 4">
    <name type="scientific">Calocera viscosa (strain TUFC12733)</name>
    <dbReference type="NCBI Taxonomy" id="1330018"/>
    <lineage>
        <taxon>Eukaryota</taxon>
        <taxon>Fungi</taxon>
        <taxon>Dikarya</taxon>
        <taxon>Basidiomycota</taxon>
        <taxon>Agaricomycotina</taxon>
        <taxon>Dacrymycetes</taxon>
        <taxon>Dacrymycetales</taxon>
        <taxon>Dacrymycetaceae</taxon>
        <taxon>Calocera</taxon>
    </lineage>
</organism>
<evidence type="ECO:0000313" key="4">
    <source>
        <dbReference type="Proteomes" id="UP000076738"/>
    </source>
</evidence>
<feature type="compositionally biased region" description="Acidic residues" evidence="1">
    <location>
        <begin position="582"/>
        <end position="593"/>
    </location>
</feature>
<feature type="compositionally biased region" description="Basic and acidic residues" evidence="1">
    <location>
        <begin position="151"/>
        <end position="161"/>
    </location>
</feature>
<evidence type="ECO:0000256" key="1">
    <source>
        <dbReference type="SAM" id="MobiDB-lite"/>
    </source>
</evidence>
<sequence>MNDKSSRPTDRVLASGPAPGPSRSRPRASVDEYDPAHGPARRLNITPSTPSQSTPQNLLNRQSPVQPLTQDPACLGARPHSTSLSSLDPMATPTPPQRPRNQAPPTGMNNMNRLANNLPDVSPHSSQPSRSQPPRQRIGEPSQPSSDDDNDSRAPSRASDVDWHRMCTVQEPSVVWDMWAEGEYIDIELEGELLDEQRHLWSYHNQLWLLIHSKPLNTSPAAHNGWWFRDVAASVNLIRPHLDRKGTSLLVRFIVHLEAALFKLADKLPKPAGAPDVPPPGYKFYNRFKDDSFVRKEVLACLAHIKADPNDALRRCTSPQGMLDELARNRVWPLPWYGVYDHLNRDTVSRYLLQRAKWIKALWHLHTNRYDVFFPEVRGYMVDEVMFLHSWHVQEGFTNLFPNRAVDAPFIHWQDIDEAAQTRAPIYLRNPDYYSSLFINGILLPCDQNKPKKRGAKEERVELWTKRIKLCVTGTMSSHHDANASYTVEAAEPLVSLLQFAYNWRLHSPTPEWPFNGQCVPRAFWEQLNIRIDGKVVQKPQGTLTCARLTSSEGNPMSPDEMNKRYIKYMKGHVSTALPEGAEAEEEEEEEEDVRGSEHGPLRSRRTRRVQDVAPPYQLRRTFWLIPEFDLEHFPSIDVVREKGEVRIRDPTLPADIILAWGCVACYSCLKWSSRTSVSRVCRRWERQRCISCRRLTGDSWCSWQNDEFGNISIRDYDVEGSRNKDLDIDDIDNIIMEKWFRGGFDFRPTPPPEVWPSVEEVYNRLVNAGANTTVTKERYSAHS</sequence>
<feature type="compositionally biased region" description="Polar residues" evidence="1">
    <location>
        <begin position="45"/>
        <end position="69"/>
    </location>
</feature>
<protein>
    <recommendedName>
        <fullName evidence="2">Putative Zn2Cys6 domain-containing protein</fullName>
    </recommendedName>
</protein>
<gene>
    <name evidence="3" type="ORF">CALVIDRAFT_567469</name>
</gene>
<reference evidence="3 4" key="1">
    <citation type="journal article" date="2016" name="Mol. Biol. Evol.">
        <title>Comparative Genomics of Early-Diverging Mushroom-Forming Fungi Provides Insights into the Origins of Lignocellulose Decay Capabilities.</title>
        <authorList>
            <person name="Nagy L.G."/>
            <person name="Riley R."/>
            <person name="Tritt A."/>
            <person name="Adam C."/>
            <person name="Daum C."/>
            <person name="Floudas D."/>
            <person name="Sun H."/>
            <person name="Yadav J.S."/>
            <person name="Pangilinan J."/>
            <person name="Larsson K.H."/>
            <person name="Matsuura K."/>
            <person name="Barry K."/>
            <person name="Labutti K."/>
            <person name="Kuo R."/>
            <person name="Ohm R.A."/>
            <person name="Bhattacharya S.S."/>
            <person name="Shirouzu T."/>
            <person name="Yoshinaga Y."/>
            <person name="Martin F.M."/>
            <person name="Grigoriev I.V."/>
            <person name="Hibbett D.S."/>
        </authorList>
    </citation>
    <scope>NUCLEOTIDE SEQUENCE [LARGE SCALE GENOMIC DNA]</scope>
    <source>
        <strain evidence="3 4">TUFC12733</strain>
    </source>
</reference>
<dbReference type="Proteomes" id="UP000076738">
    <property type="component" value="Unassembled WGS sequence"/>
</dbReference>
<name>A0A167I9G3_CALVF</name>
<evidence type="ECO:0000313" key="3">
    <source>
        <dbReference type="EMBL" id="KZO92423.1"/>
    </source>
</evidence>
<feature type="region of interest" description="Disordered" evidence="1">
    <location>
        <begin position="1"/>
        <end position="161"/>
    </location>
</feature>
<dbReference type="EMBL" id="KV417311">
    <property type="protein sequence ID" value="KZO92423.1"/>
    <property type="molecule type" value="Genomic_DNA"/>
</dbReference>
<dbReference type="Pfam" id="PF26625">
    <property type="entry name" value="Zn2Cys6-like"/>
    <property type="match status" value="1"/>
</dbReference>
<dbReference type="InterPro" id="IPR058259">
    <property type="entry name" value="Zn2Cys6-like"/>
</dbReference>
<keyword evidence="4" id="KW-1185">Reference proteome</keyword>